<comment type="caution">
    <text evidence="1">The sequence shown here is derived from an EMBL/GenBank/DDBJ whole genome shotgun (WGS) entry which is preliminary data.</text>
</comment>
<protein>
    <submittedName>
        <fullName evidence="1">(2Fe-2S) ferredoxin domain-containing protein</fullName>
    </submittedName>
</protein>
<keyword evidence="2" id="KW-1185">Reference proteome</keyword>
<proteinExistence type="predicted"/>
<name>A0ABU5EWR2_9BACT</name>
<dbReference type="EMBL" id="JAXBLV010000013">
    <property type="protein sequence ID" value="MDY3558059.1"/>
    <property type="molecule type" value="Genomic_DNA"/>
</dbReference>
<evidence type="ECO:0000313" key="1">
    <source>
        <dbReference type="EMBL" id="MDY3558059.1"/>
    </source>
</evidence>
<dbReference type="Gene3D" id="3.40.30.10">
    <property type="entry name" value="Glutaredoxin"/>
    <property type="match status" value="1"/>
</dbReference>
<reference evidence="2" key="1">
    <citation type="journal article" date="2023" name="Mar. Drugs">
        <title>Gemmata algarum, a Novel Planctomycete Isolated from an Algal Mat, Displays Antimicrobial Activity.</title>
        <authorList>
            <person name="Kumar G."/>
            <person name="Kallscheuer N."/>
            <person name="Kashif M."/>
            <person name="Ahamad S."/>
            <person name="Jagadeeshwari U."/>
            <person name="Pannikurungottu S."/>
            <person name="Haufschild T."/>
            <person name="Kabuu M."/>
            <person name="Sasikala C."/>
            <person name="Jogler C."/>
            <person name="Ramana C."/>
        </authorList>
    </citation>
    <scope>NUCLEOTIDE SEQUENCE [LARGE SCALE GENOMIC DNA]</scope>
    <source>
        <strain evidence="2">JC673</strain>
    </source>
</reference>
<sequence>MEPRTPGTTPLVNPLTTTRQPLAQLIFCQGCCCGRTDRGRPELPVVRLKEVWKGEKLNRSVQLTISGCLGPCDLANVTLLITPDGNLWFGGLAGDVVYEELIAWARECHREGRVVPLPIGFEERRFERFGPQE</sequence>
<dbReference type="RefSeq" id="WP_320685031.1">
    <property type="nucleotide sequence ID" value="NZ_JAXBLV010000013.1"/>
</dbReference>
<organism evidence="1 2">
    <name type="scientific">Gemmata algarum</name>
    <dbReference type="NCBI Taxonomy" id="2975278"/>
    <lineage>
        <taxon>Bacteria</taxon>
        <taxon>Pseudomonadati</taxon>
        <taxon>Planctomycetota</taxon>
        <taxon>Planctomycetia</taxon>
        <taxon>Gemmatales</taxon>
        <taxon>Gemmataceae</taxon>
        <taxon>Gemmata</taxon>
    </lineage>
</organism>
<dbReference type="Proteomes" id="UP001272242">
    <property type="component" value="Unassembled WGS sequence"/>
</dbReference>
<evidence type="ECO:0000313" key="2">
    <source>
        <dbReference type="Proteomes" id="UP001272242"/>
    </source>
</evidence>
<gene>
    <name evidence="1" type="ORF">R5W23_000780</name>
</gene>
<accession>A0ABU5EWR2</accession>
<dbReference type="CDD" id="cd02980">
    <property type="entry name" value="TRX_Fd_family"/>
    <property type="match status" value="1"/>
</dbReference>